<dbReference type="Proteomes" id="UP000220210">
    <property type="component" value="Unassembled WGS sequence"/>
</dbReference>
<proteinExistence type="predicted"/>
<reference evidence="1 2" key="1">
    <citation type="submission" date="2017-09" db="EMBL/GenBank/DDBJ databases">
        <title>Large-scale bioinformatics analysis of Bacillus genomes uncovers conserved roles of natural products in bacterial physiology.</title>
        <authorList>
            <consortium name="Agbiome Team Llc"/>
            <person name="Bleich R.M."/>
            <person name="Kirk G.J."/>
            <person name="Santa Maria K.C."/>
            <person name="Allen S.E."/>
            <person name="Farag S."/>
            <person name="Shank E.A."/>
            <person name="Bowers A."/>
        </authorList>
    </citation>
    <scope>NUCLEOTIDE SEQUENCE [LARGE SCALE GENOMIC DNA]</scope>
    <source>
        <strain evidence="1 2">AFS020204</strain>
    </source>
</reference>
<dbReference type="AlphaFoldDB" id="A0A9X6VVC2"/>
<gene>
    <name evidence="1" type="ORF">CN357_21275</name>
</gene>
<comment type="caution">
    <text evidence="1">The sequence shown here is derived from an EMBL/GenBank/DDBJ whole genome shotgun (WGS) entry which is preliminary data.</text>
</comment>
<evidence type="ECO:0000313" key="1">
    <source>
        <dbReference type="EMBL" id="PFF45989.1"/>
    </source>
</evidence>
<dbReference type="RefSeq" id="WP_098434267.1">
    <property type="nucleotide sequence ID" value="NZ_NTSO01000015.1"/>
</dbReference>
<name>A0A9X6VVC2_BACCE</name>
<dbReference type="EMBL" id="NTSO01000015">
    <property type="protein sequence ID" value="PFF45989.1"/>
    <property type="molecule type" value="Genomic_DNA"/>
</dbReference>
<protein>
    <submittedName>
        <fullName evidence="1">Uncharacterized protein</fullName>
    </submittedName>
</protein>
<evidence type="ECO:0000313" key="2">
    <source>
        <dbReference type="Proteomes" id="UP000220210"/>
    </source>
</evidence>
<organism evidence="1 2">
    <name type="scientific">Bacillus cereus</name>
    <dbReference type="NCBI Taxonomy" id="1396"/>
    <lineage>
        <taxon>Bacteria</taxon>
        <taxon>Bacillati</taxon>
        <taxon>Bacillota</taxon>
        <taxon>Bacilli</taxon>
        <taxon>Bacillales</taxon>
        <taxon>Bacillaceae</taxon>
        <taxon>Bacillus</taxon>
        <taxon>Bacillus cereus group</taxon>
    </lineage>
</organism>
<accession>A0A9X6VVC2</accession>
<sequence>MIKIYDNIPKNSLYVFLERAKELLNVSSFHLIFLPYRYTNSQVKEIVSISNSRERHIQYMFEENESGFVFKNTIVYIASEWNQEMQLRLLKDLYRVKMWNEQTHVSEGDVNAIVKYIYNHYFMREQNIQISA</sequence>